<accession>A0A317Q9A8</accession>
<dbReference type="GO" id="GO:0009289">
    <property type="term" value="C:pilus"/>
    <property type="evidence" value="ECO:0007669"/>
    <property type="project" value="InterPro"/>
</dbReference>
<dbReference type="Pfam" id="PF07963">
    <property type="entry name" value="N_methyl"/>
    <property type="match status" value="1"/>
</dbReference>
<comment type="similarity">
    <text evidence="1 3">Belongs to the N-Me-Phe pilin family.</text>
</comment>
<dbReference type="Pfam" id="PF00114">
    <property type="entry name" value="Pilin"/>
    <property type="match status" value="1"/>
</dbReference>
<evidence type="ECO:0000313" key="6">
    <source>
        <dbReference type="Proteomes" id="UP000246964"/>
    </source>
</evidence>
<keyword evidence="2" id="KW-0488">Methylation</keyword>
<name>A0A317Q9A8_9GAMM</name>
<sequence length="178" mass="18154">MKAQLQRGFTLIELMIVVAIIGILAAVAIPMYSDYTQRAKAGTGMAALASYKTAIAMCYQKSGVFNEDNCSTAGEDGIPAAIGADQVTGIRGATVASVEVTGTNGSGVETTTTVTGIIAELDATDIDDDYIVVNLTPTPTGGNMSWKVTCSDYDDAGNSRVDGCSGLAEVTALPAGGN</sequence>
<dbReference type="PANTHER" id="PTHR30093:SF34">
    <property type="entry name" value="PREPILIN PEPTIDASE-DEPENDENT PROTEIN D"/>
    <property type="match status" value="1"/>
</dbReference>
<protein>
    <submittedName>
        <fullName evidence="5">Type IV pilus assembly protein PilA</fullName>
    </submittedName>
</protein>
<dbReference type="Proteomes" id="UP000246964">
    <property type="component" value="Unassembled WGS sequence"/>
</dbReference>
<evidence type="ECO:0000256" key="2">
    <source>
        <dbReference type="ARBA" id="ARBA00022481"/>
    </source>
</evidence>
<evidence type="ECO:0000256" key="4">
    <source>
        <dbReference type="SAM" id="Phobius"/>
    </source>
</evidence>
<dbReference type="AlphaFoldDB" id="A0A317Q9A8"/>
<evidence type="ECO:0000256" key="3">
    <source>
        <dbReference type="RuleBase" id="RU000389"/>
    </source>
</evidence>
<comment type="caution">
    <text evidence="5">The sequence shown here is derived from an EMBL/GenBank/DDBJ whole genome shotgun (WGS) entry which is preliminary data.</text>
</comment>
<keyword evidence="4" id="KW-0812">Transmembrane</keyword>
<keyword evidence="6" id="KW-1185">Reference proteome</keyword>
<dbReference type="Gene3D" id="3.30.700.10">
    <property type="entry name" value="Glycoprotein, Type 4 Pilin"/>
    <property type="match status" value="1"/>
</dbReference>
<dbReference type="InterPro" id="IPR045584">
    <property type="entry name" value="Pilin-like"/>
</dbReference>
<dbReference type="InterPro" id="IPR001082">
    <property type="entry name" value="Pilin"/>
</dbReference>
<dbReference type="OrthoDB" id="5918848at2"/>
<proteinExistence type="inferred from homology"/>
<dbReference type="GO" id="GO:0007155">
    <property type="term" value="P:cell adhesion"/>
    <property type="evidence" value="ECO:0007669"/>
    <property type="project" value="InterPro"/>
</dbReference>
<feature type="transmembrane region" description="Helical" evidence="4">
    <location>
        <begin position="12"/>
        <end position="32"/>
    </location>
</feature>
<dbReference type="PROSITE" id="PS00409">
    <property type="entry name" value="PROKAR_NTER_METHYL"/>
    <property type="match status" value="1"/>
</dbReference>
<reference evidence="5 6" key="1">
    <citation type="submission" date="2018-05" db="EMBL/GenBank/DDBJ databases">
        <title>Freshwater and sediment microbial communities from various areas in North America, analyzing microbe dynamics in response to fracking.</title>
        <authorList>
            <person name="Lamendella R."/>
        </authorList>
    </citation>
    <scope>NUCLEOTIDE SEQUENCE [LARGE SCALE GENOMIC DNA]</scope>
    <source>
        <strain evidence="5 6">125B1</strain>
    </source>
</reference>
<evidence type="ECO:0000256" key="1">
    <source>
        <dbReference type="ARBA" id="ARBA00005233"/>
    </source>
</evidence>
<gene>
    <name evidence="5" type="ORF">DET45_10719</name>
</gene>
<dbReference type="NCBIfam" id="TIGR02532">
    <property type="entry name" value="IV_pilin_GFxxxE"/>
    <property type="match status" value="1"/>
</dbReference>
<keyword evidence="3" id="KW-0281">Fimbrium</keyword>
<keyword evidence="4" id="KW-1133">Transmembrane helix</keyword>
<dbReference type="RefSeq" id="WP_110075938.1">
    <property type="nucleotide sequence ID" value="NZ_QGTT01000007.1"/>
</dbReference>
<evidence type="ECO:0000313" key="5">
    <source>
        <dbReference type="EMBL" id="PWW12989.1"/>
    </source>
</evidence>
<dbReference type="InterPro" id="IPR012902">
    <property type="entry name" value="N_methyl_site"/>
</dbReference>
<keyword evidence="4" id="KW-0472">Membrane</keyword>
<dbReference type="PANTHER" id="PTHR30093">
    <property type="entry name" value="GENERAL SECRETION PATHWAY PROTEIN G"/>
    <property type="match status" value="1"/>
</dbReference>
<dbReference type="EMBL" id="QGTT01000007">
    <property type="protein sequence ID" value="PWW12989.1"/>
    <property type="molecule type" value="Genomic_DNA"/>
</dbReference>
<dbReference type="SUPFAM" id="SSF54523">
    <property type="entry name" value="Pili subunits"/>
    <property type="match status" value="1"/>
</dbReference>
<organism evidence="5 6">
    <name type="scientific">Pseudidiomarina maritima</name>
    <dbReference type="NCBI Taxonomy" id="519453"/>
    <lineage>
        <taxon>Bacteria</taxon>
        <taxon>Pseudomonadati</taxon>
        <taxon>Pseudomonadota</taxon>
        <taxon>Gammaproteobacteria</taxon>
        <taxon>Alteromonadales</taxon>
        <taxon>Idiomarinaceae</taxon>
        <taxon>Pseudidiomarina</taxon>
    </lineage>
</organism>